<accession>A0A2A5QVP9</accession>
<proteinExistence type="predicted"/>
<evidence type="ECO:0000313" key="2">
    <source>
        <dbReference type="EMBL" id="PCR90926.1"/>
    </source>
</evidence>
<dbReference type="InterPro" id="IPR037171">
    <property type="entry name" value="NagB/RpiA_transferase-like"/>
</dbReference>
<dbReference type="AlphaFoldDB" id="A0A2A5QVP9"/>
<protein>
    <submittedName>
        <fullName evidence="2">Lactate utilization protein C</fullName>
    </submittedName>
</protein>
<dbReference type="InterPro" id="IPR003741">
    <property type="entry name" value="LUD_dom"/>
</dbReference>
<comment type="caution">
    <text evidence="2">The sequence shown here is derived from an EMBL/GenBank/DDBJ whole genome shotgun (WGS) entry which is preliminary data.</text>
</comment>
<name>A0A2A5QVP9_9EURY</name>
<reference evidence="2 3" key="1">
    <citation type="submission" date="2017-09" db="EMBL/GenBank/DDBJ databases">
        <title>Genome sequences of Natrinema ejinorence JCM 13890T.</title>
        <authorList>
            <person name="Roh S.W."/>
            <person name="Kim Y.B."/>
            <person name="Kim J.Y."/>
        </authorList>
    </citation>
    <scope>NUCLEOTIDE SEQUENCE [LARGE SCALE GENOMIC DNA]</scope>
    <source>
        <strain evidence="2 3">JCM 13890</strain>
    </source>
</reference>
<evidence type="ECO:0000259" key="1">
    <source>
        <dbReference type="Pfam" id="PF02589"/>
    </source>
</evidence>
<feature type="domain" description="LUD" evidence="1">
    <location>
        <begin position="63"/>
        <end position="165"/>
    </location>
</feature>
<dbReference type="PANTHER" id="PTHR43682">
    <property type="entry name" value="LACTATE UTILIZATION PROTEIN C"/>
    <property type="match status" value="1"/>
</dbReference>
<dbReference type="InterPro" id="IPR024185">
    <property type="entry name" value="FTHF_cligase-like_sf"/>
</dbReference>
<dbReference type="RefSeq" id="WP_097379873.1">
    <property type="nucleotide sequence ID" value="NZ_NXNI01000001.1"/>
</dbReference>
<dbReference type="PANTHER" id="PTHR43682:SF1">
    <property type="entry name" value="LACTATE UTILIZATION PROTEIN C"/>
    <property type="match status" value="1"/>
</dbReference>
<sequence>MTVDTVGRFERVLEGLDVELERVSAADATERIEAIVEEPAVGAPLPFEGVSLPDDVTTGPTTAQLEAARTGVTPVGFAIAEYGTVAIESTADGAEPISLYPDRHVAVVAESDVVPDLSAGFTRLADGFDAGRESVVFATGRSATADMGDLVHGVHGPGTVRVIVLEDR</sequence>
<dbReference type="Proteomes" id="UP000219689">
    <property type="component" value="Unassembled WGS sequence"/>
</dbReference>
<dbReference type="OrthoDB" id="199019at2157"/>
<dbReference type="Gene3D" id="3.40.50.10420">
    <property type="entry name" value="NagB/RpiA/CoA transferase-like"/>
    <property type="match status" value="1"/>
</dbReference>
<dbReference type="EMBL" id="NXNI01000001">
    <property type="protein sequence ID" value="PCR90926.1"/>
    <property type="molecule type" value="Genomic_DNA"/>
</dbReference>
<keyword evidence="3" id="KW-1185">Reference proteome</keyword>
<gene>
    <name evidence="2" type="ORF">CP557_10575</name>
</gene>
<dbReference type="SUPFAM" id="SSF100950">
    <property type="entry name" value="NagB/RpiA/CoA transferase-like"/>
    <property type="match status" value="1"/>
</dbReference>
<evidence type="ECO:0000313" key="3">
    <source>
        <dbReference type="Proteomes" id="UP000219689"/>
    </source>
</evidence>
<organism evidence="2 3">
    <name type="scientific">Natrinema ejinorense</name>
    <dbReference type="NCBI Taxonomy" id="373386"/>
    <lineage>
        <taxon>Archaea</taxon>
        <taxon>Methanobacteriati</taxon>
        <taxon>Methanobacteriota</taxon>
        <taxon>Stenosarchaea group</taxon>
        <taxon>Halobacteria</taxon>
        <taxon>Halobacteriales</taxon>
        <taxon>Natrialbaceae</taxon>
        <taxon>Natrinema</taxon>
    </lineage>
</organism>
<dbReference type="Pfam" id="PF02589">
    <property type="entry name" value="LUD_dom"/>
    <property type="match status" value="1"/>
</dbReference>